<dbReference type="EMBL" id="JACSEA010000019">
    <property type="protein sequence ID" value="KAF7382208.1"/>
    <property type="molecule type" value="Genomic_DNA"/>
</dbReference>
<evidence type="ECO:0008006" key="4">
    <source>
        <dbReference type="Google" id="ProtNLM"/>
    </source>
</evidence>
<protein>
    <recommendedName>
        <fullName evidence="4">Kielin/chordin-like protein</fullName>
    </recommendedName>
</protein>
<feature type="chain" id="PRO_5032858172" description="Kielin/chordin-like protein" evidence="1">
    <location>
        <begin position="29"/>
        <end position="308"/>
    </location>
</feature>
<evidence type="ECO:0000256" key="1">
    <source>
        <dbReference type="SAM" id="SignalP"/>
    </source>
</evidence>
<proteinExistence type="predicted"/>
<organism evidence="2 3">
    <name type="scientific">Vespula vulgaris</name>
    <name type="common">Yellow jacket</name>
    <name type="synonym">Wasp</name>
    <dbReference type="NCBI Taxonomy" id="7454"/>
    <lineage>
        <taxon>Eukaryota</taxon>
        <taxon>Metazoa</taxon>
        <taxon>Ecdysozoa</taxon>
        <taxon>Arthropoda</taxon>
        <taxon>Hexapoda</taxon>
        <taxon>Insecta</taxon>
        <taxon>Pterygota</taxon>
        <taxon>Neoptera</taxon>
        <taxon>Endopterygota</taxon>
        <taxon>Hymenoptera</taxon>
        <taxon>Apocrita</taxon>
        <taxon>Aculeata</taxon>
        <taxon>Vespoidea</taxon>
        <taxon>Vespidae</taxon>
        <taxon>Vespinae</taxon>
        <taxon>Vespula</taxon>
    </lineage>
</organism>
<keyword evidence="1" id="KW-0732">Signal</keyword>
<feature type="signal peptide" evidence="1">
    <location>
        <begin position="1"/>
        <end position="28"/>
    </location>
</feature>
<sequence>MTKPSDNRSLLFEKFALLFLLTIVSINAKKECDLNNCPGPLKYYENLDCKPVYEKEGDCCAIRYDCDHLKLRSKNKCYVNGHEYSIGEHLKEEDSNPCDIGCICRQGLDDIASFVCAVVDCFHGPQNPNCYFKHSPDNCCPGPEVCVNDLKDRATCMVDGKLYYDGDYFTVESDPDLNCNCQPGYKGENVEPFCKKPNHPYCSPDFRSAYDIYNNCAPVYYDNQSPQTGCNLSTRCQNANDTVIHNHEEAKHAGEDEDDTMLCKFGNLKMHLGDELNQPANEFTCMKCLCEVPPIPTCQYLPPTEKCN</sequence>
<dbReference type="Proteomes" id="UP000614350">
    <property type="component" value="Unassembled WGS sequence"/>
</dbReference>
<name>A0A834J612_VESVU</name>
<keyword evidence="3" id="KW-1185">Reference proteome</keyword>
<evidence type="ECO:0000313" key="2">
    <source>
        <dbReference type="EMBL" id="KAF7382208.1"/>
    </source>
</evidence>
<gene>
    <name evidence="2" type="ORF">HZH66_013640</name>
</gene>
<comment type="caution">
    <text evidence="2">The sequence shown here is derived from an EMBL/GenBank/DDBJ whole genome shotgun (WGS) entry which is preliminary data.</text>
</comment>
<evidence type="ECO:0000313" key="3">
    <source>
        <dbReference type="Proteomes" id="UP000614350"/>
    </source>
</evidence>
<dbReference type="AlphaFoldDB" id="A0A834J612"/>
<accession>A0A834J612</accession>
<reference evidence="2" key="1">
    <citation type="journal article" date="2020" name="G3 (Bethesda)">
        <title>High-Quality Assemblies for Three Invasive Social Wasps from the &lt;i&gt;Vespula&lt;/i&gt; Genus.</title>
        <authorList>
            <person name="Harrop T.W.R."/>
            <person name="Guhlin J."/>
            <person name="McLaughlin G.M."/>
            <person name="Permina E."/>
            <person name="Stockwell P."/>
            <person name="Gilligan J."/>
            <person name="Le Lec M.F."/>
            <person name="Gruber M.A.M."/>
            <person name="Quinn O."/>
            <person name="Lovegrove M."/>
            <person name="Duncan E.J."/>
            <person name="Remnant E.J."/>
            <person name="Van Eeckhoven J."/>
            <person name="Graham B."/>
            <person name="Knapp R.A."/>
            <person name="Langford K.W."/>
            <person name="Kronenberg Z."/>
            <person name="Press M.O."/>
            <person name="Eacker S.M."/>
            <person name="Wilson-Rankin E.E."/>
            <person name="Purcell J."/>
            <person name="Lester P.J."/>
            <person name="Dearden P.K."/>
        </authorList>
    </citation>
    <scope>NUCLEOTIDE SEQUENCE</scope>
    <source>
        <strain evidence="2">Marl-1</strain>
    </source>
</reference>